<dbReference type="AlphaFoldDB" id="A0A8H3WAZ5"/>
<reference evidence="4 5" key="1">
    <citation type="submission" date="2019-12" db="EMBL/GenBank/DDBJ databases">
        <title>A genome sequence resource for the geographically widespread anthracnose pathogen Colletotrichum asianum.</title>
        <authorList>
            <person name="Meng Y."/>
        </authorList>
    </citation>
    <scope>NUCLEOTIDE SEQUENCE [LARGE SCALE GENOMIC DNA]</scope>
    <source>
        <strain evidence="4 5">ICMP 18580</strain>
    </source>
</reference>
<protein>
    <submittedName>
        <fullName evidence="4">Ankyrin repeat protein</fullName>
    </submittedName>
</protein>
<evidence type="ECO:0000256" key="3">
    <source>
        <dbReference type="PROSITE-ProRule" id="PRU00023"/>
    </source>
</evidence>
<accession>A0A8H3WAZ5</accession>
<dbReference type="Proteomes" id="UP000434172">
    <property type="component" value="Unassembled WGS sequence"/>
</dbReference>
<name>A0A8H3WAZ5_9PEZI</name>
<dbReference type="SMART" id="SM00248">
    <property type="entry name" value="ANK"/>
    <property type="match status" value="8"/>
</dbReference>
<dbReference type="PROSITE" id="PS50297">
    <property type="entry name" value="ANK_REP_REGION"/>
    <property type="match status" value="7"/>
</dbReference>
<evidence type="ECO:0000256" key="1">
    <source>
        <dbReference type="ARBA" id="ARBA00022737"/>
    </source>
</evidence>
<organism evidence="4 5">
    <name type="scientific">Colletotrichum asianum</name>
    <dbReference type="NCBI Taxonomy" id="702518"/>
    <lineage>
        <taxon>Eukaryota</taxon>
        <taxon>Fungi</taxon>
        <taxon>Dikarya</taxon>
        <taxon>Ascomycota</taxon>
        <taxon>Pezizomycotina</taxon>
        <taxon>Sordariomycetes</taxon>
        <taxon>Hypocreomycetidae</taxon>
        <taxon>Glomerellales</taxon>
        <taxon>Glomerellaceae</taxon>
        <taxon>Colletotrichum</taxon>
        <taxon>Colletotrichum gloeosporioides species complex</taxon>
    </lineage>
</organism>
<comment type="caution">
    <text evidence="4">The sequence shown here is derived from an EMBL/GenBank/DDBJ whole genome shotgun (WGS) entry which is preliminary data.</text>
</comment>
<feature type="repeat" description="ANK" evidence="3">
    <location>
        <begin position="131"/>
        <end position="163"/>
    </location>
</feature>
<feature type="repeat" description="ANK" evidence="3">
    <location>
        <begin position="1"/>
        <end position="31"/>
    </location>
</feature>
<dbReference type="Gene3D" id="1.25.40.20">
    <property type="entry name" value="Ankyrin repeat-containing domain"/>
    <property type="match status" value="4"/>
</dbReference>
<dbReference type="PANTHER" id="PTHR24173">
    <property type="entry name" value="ANKYRIN REPEAT CONTAINING"/>
    <property type="match status" value="1"/>
</dbReference>
<dbReference type="InterPro" id="IPR036770">
    <property type="entry name" value="Ankyrin_rpt-contain_sf"/>
</dbReference>
<keyword evidence="5" id="KW-1185">Reference proteome</keyword>
<feature type="repeat" description="ANK" evidence="3">
    <location>
        <begin position="205"/>
        <end position="237"/>
    </location>
</feature>
<evidence type="ECO:0000313" key="5">
    <source>
        <dbReference type="Proteomes" id="UP000434172"/>
    </source>
</evidence>
<evidence type="ECO:0000313" key="4">
    <source>
        <dbReference type="EMBL" id="KAF0322512.1"/>
    </source>
</evidence>
<dbReference type="SUPFAM" id="SSF48403">
    <property type="entry name" value="Ankyrin repeat"/>
    <property type="match status" value="1"/>
</dbReference>
<dbReference type="EMBL" id="WOWK01000060">
    <property type="protein sequence ID" value="KAF0322512.1"/>
    <property type="molecule type" value="Genomic_DNA"/>
</dbReference>
<feature type="repeat" description="ANK" evidence="3">
    <location>
        <begin position="271"/>
        <end position="303"/>
    </location>
</feature>
<dbReference type="OrthoDB" id="5243463at2759"/>
<gene>
    <name evidence="4" type="ORF">GQ607_010175</name>
</gene>
<dbReference type="PRINTS" id="PR01415">
    <property type="entry name" value="ANKYRIN"/>
</dbReference>
<dbReference type="PANTHER" id="PTHR24173:SF74">
    <property type="entry name" value="ANKYRIN REPEAT DOMAIN-CONTAINING PROTEIN 16"/>
    <property type="match status" value="1"/>
</dbReference>
<dbReference type="Pfam" id="PF12796">
    <property type="entry name" value="Ank_2"/>
    <property type="match status" value="3"/>
</dbReference>
<dbReference type="Pfam" id="PF00023">
    <property type="entry name" value="Ank"/>
    <property type="match status" value="1"/>
</dbReference>
<feature type="repeat" description="ANK" evidence="3">
    <location>
        <begin position="98"/>
        <end position="130"/>
    </location>
</feature>
<keyword evidence="1" id="KW-0677">Repeat</keyword>
<dbReference type="PROSITE" id="PS50088">
    <property type="entry name" value="ANK_REPEAT"/>
    <property type="match status" value="7"/>
</dbReference>
<evidence type="ECO:0000256" key="2">
    <source>
        <dbReference type="ARBA" id="ARBA00023043"/>
    </source>
</evidence>
<keyword evidence="2 3" id="KW-0040">ANK repeat</keyword>
<sequence length="359" mass="39490">MIPLHCASIEGNSRAVAILIEAGANVDIQDASGTTPLLWAAYKGWEDIAKNLWEVANKRRRDIEGRTALHLAALSGQTPIVRWLVVDQGVEKEAQDSRMRRPLHWAVKNGHEEVVALLIHQGAERDVVDDFGETPLHKAATSGSTETVACLIQEGADIEAKSKNGETPLHIAIEWKKDEIVHLLLRLGSNIEALGTPTHSWGGGYQLTPLHYAALFGCRRSARMLKDAGANTDVSDDTQPSRLSLAIKHGQTDIAKQFIEDGSCVHEKTLDGCTLLHYAVTNGDIKSLRLLLENGADKQVKDNEGRTALQKAFDMRQKTVEGEETESWLWAENLWSITRTVEDFDAIISLLKEGEQAGS</sequence>
<dbReference type="InterPro" id="IPR002110">
    <property type="entry name" value="Ankyrin_rpt"/>
</dbReference>
<feature type="repeat" description="ANK" evidence="3">
    <location>
        <begin position="164"/>
        <end position="196"/>
    </location>
</feature>
<proteinExistence type="predicted"/>
<feature type="repeat" description="ANK" evidence="3">
    <location>
        <begin position="64"/>
        <end position="97"/>
    </location>
</feature>